<organism evidence="2 3">
    <name type="scientific">Glycomyces algeriensis</name>
    <dbReference type="NCBI Taxonomy" id="256037"/>
    <lineage>
        <taxon>Bacteria</taxon>
        <taxon>Bacillati</taxon>
        <taxon>Actinomycetota</taxon>
        <taxon>Actinomycetes</taxon>
        <taxon>Glycomycetales</taxon>
        <taxon>Glycomycetaceae</taxon>
        <taxon>Glycomyces</taxon>
    </lineage>
</organism>
<dbReference type="InterPro" id="IPR008979">
    <property type="entry name" value="Galactose-bd-like_sf"/>
</dbReference>
<evidence type="ECO:0000259" key="1">
    <source>
        <dbReference type="PROSITE" id="PS51175"/>
    </source>
</evidence>
<dbReference type="Gene3D" id="2.60.120.260">
    <property type="entry name" value="Galactose-binding domain-like"/>
    <property type="match status" value="2"/>
</dbReference>
<evidence type="ECO:0000313" key="2">
    <source>
        <dbReference type="EMBL" id="GLI45076.1"/>
    </source>
</evidence>
<gene>
    <name evidence="2" type="ORF">GALLR39Z86_49260</name>
</gene>
<keyword evidence="3" id="KW-1185">Reference proteome</keyword>
<dbReference type="Proteomes" id="UP001144313">
    <property type="component" value="Unassembled WGS sequence"/>
</dbReference>
<sequence>MALTPLPQGAARLTADFAAPTGPVLHGAAGSLYGVSEDGVPGDELLDALDITTLAVKPDGGAQHPGGDASSVVNALRRNGDGLAFVYLQDLFAKWPYEDVGIDVYHERLCAVVPPMLTPENAGRLVWVPFNEPDSIWYSLRENAPAKFDRFLADWITTVQLLRGLAPGVPIAGPNESYYHPEFLPHFLKRARDTGTLPEWTTWHELSPRSLAEFRGHYAAYRGLERSLGIAPRRVNIDEYGNNRDLSVPGQLVQWAAMFEEAKVHADMAYWTAAGGYSGAAPQPNLPNGAWWFLKAYSGMTGQTVRVEPPHPNTVDTLQGIASIDAERRTAQILAGGTVEDFLVVATGLDPAFWGERVTATVHRIDWTGYEGAAGPPLPVAQVVSDPARLEIPIYGPDRMSAYWITVTAGEAAMPGPPPWKGQWDAEAADITSGEITRHGHTDDGNAFAASGEHDVCGLGLSDSAVVFQVEVPEAGEYDLAVFYSHSYGRGAEATEPQPAQQVLTVNGAERFLDYPSTMNWGHRSIVRVPLTLRAGANTVELSKSGAIGTARGEVALDKIELTERRGCPSCYDAAFARVHGGGLVFDLYAAEAGYHRIEGADTGILAGPQNQDVLVDLARPVFLHAGVNRLRTEMIAGPVVVTCASGPEPVEVDAAEVARTGGSCLVVNDFATRGHVIGWNGRGATAAIEVDAVQGPHMLLVSYANDERADGHEYNVDVVTRHCDITVNGKEAGRYPMRGTWTWNDFWTYPVILDLDDGPNTIVFANPDGPTAEFEHFRIAPLNP</sequence>
<comment type="caution">
    <text evidence="2">The sequence shown here is derived from an EMBL/GenBank/DDBJ whole genome shotgun (WGS) entry which is preliminary data.</text>
</comment>
<dbReference type="Gene3D" id="3.20.20.80">
    <property type="entry name" value="Glycosidases"/>
    <property type="match status" value="1"/>
</dbReference>
<evidence type="ECO:0000313" key="3">
    <source>
        <dbReference type="Proteomes" id="UP001144313"/>
    </source>
</evidence>
<reference evidence="2" key="1">
    <citation type="submission" date="2022-12" db="EMBL/GenBank/DDBJ databases">
        <title>Reference genome sequencing for broad-spectrum identification of bacterial and archaeal isolates by mass spectrometry.</title>
        <authorList>
            <person name="Sekiguchi Y."/>
            <person name="Tourlousse D.M."/>
        </authorList>
    </citation>
    <scope>NUCLEOTIDE SEQUENCE</scope>
    <source>
        <strain evidence="2">LLR39Z86</strain>
    </source>
</reference>
<dbReference type="SUPFAM" id="SSF51445">
    <property type="entry name" value="(Trans)glycosidases"/>
    <property type="match status" value="1"/>
</dbReference>
<accession>A0A9W6LJV0</accession>
<protein>
    <recommendedName>
        <fullName evidence="1">CBM6 domain-containing protein</fullName>
    </recommendedName>
</protein>
<feature type="domain" description="CBM6" evidence="1">
    <location>
        <begin position="422"/>
        <end position="563"/>
    </location>
</feature>
<proteinExistence type="predicted"/>
<dbReference type="RefSeq" id="WP_270118917.1">
    <property type="nucleotide sequence ID" value="NZ_BAAAOL010000001.1"/>
</dbReference>
<name>A0A9W6LJV0_9ACTN</name>
<dbReference type="SUPFAM" id="SSF49785">
    <property type="entry name" value="Galactose-binding domain-like"/>
    <property type="match status" value="2"/>
</dbReference>
<dbReference type="EMBL" id="BSDT01000001">
    <property type="protein sequence ID" value="GLI45076.1"/>
    <property type="molecule type" value="Genomic_DNA"/>
</dbReference>
<dbReference type="GO" id="GO:0030246">
    <property type="term" value="F:carbohydrate binding"/>
    <property type="evidence" value="ECO:0007669"/>
    <property type="project" value="InterPro"/>
</dbReference>
<dbReference type="PROSITE" id="PS51175">
    <property type="entry name" value="CBM6"/>
    <property type="match status" value="1"/>
</dbReference>
<dbReference type="AlphaFoldDB" id="A0A9W6LJV0"/>
<dbReference type="InterPro" id="IPR005084">
    <property type="entry name" value="CBM6"/>
</dbReference>
<dbReference type="InterPro" id="IPR017853">
    <property type="entry name" value="GH"/>
</dbReference>